<accession>C4FQL8</accession>
<dbReference type="SUPFAM" id="SSF111369">
    <property type="entry name" value="HlyD-like secretion proteins"/>
    <property type="match status" value="1"/>
</dbReference>
<dbReference type="GO" id="GO:0030313">
    <property type="term" value="C:cell envelope"/>
    <property type="evidence" value="ECO:0007669"/>
    <property type="project" value="UniProtKB-SubCell"/>
</dbReference>
<dbReference type="Gene3D" id="2.40.420.20">
    <property type="match status" value="1"/>
</dbReference>
<dbReference type="Gene3D" id="2.40.30.170">
    <property type="match status" value="1"/>
</dbReference>
<dbReference type="InterPro" id="IPR058637">
    <property type="entry name" value="YknX-like_C"/>
</dbReference>
<keyword evidence="2" id="KW-0175">Coiled coil</keyword>
<evidence type="ECO:0000259" key="7">
    <source>
        <dbReference type="Pfam" id="PF25989"/>
    </source>
</evidence>
<comment type="similarity">
    <text evidence="1">Belongs to the membrane fusion protein (MFP) (TC 8.A.1) family.</text>
</comment>
<dbReference type="InterPro" id="IPR006143">
    <property type="entry name" value="RND_pump_MFP"/>
</dbReference>
<dbReference type="GO" id="GO:0022857">
    <property type="term" value="F:transmembrane transporter activity"/>
    <property type="evidence" value="ECO:0007669"/>
    <property type="project" value="InterPro"/>
</dbReference>
<evidence type="ECO:0000256" key="2">
    <source>
        <dbReference type="SAM" id="Coils"/>
    </source>
</evidence>
<keyword evidence="3" id="KW-0732">Signal</keyword>
<evidence type="ECO:0000259" key="5">
    <source>
        <dbReference type="Pfam" id="PF25917"/>
    </source>
</evidence>
<evidence type="ECO:0000259" key="6">
    <source>
        <dbReference type="Pfam" id="PF25944"/>
    </source>
</evidence>
<keyword evidence="9" id="KW-1185">Reference proteome</keyword>
<dbReference type="Pfam" id="PF25989">
    <property type="entry name" value="YknX_C"/>
    <property type="match status" value="1"/>
</dbReference>
<evidence type="ECO:0000256" key="1">
    <source>
        <dbReference type="ARBA" id="ARBA00009477"/>
    </source>
</evidence>
<dbReference type="EMBL" id="ACIK02000010">
    <property type="protein sequence ID" value="EEP65211.1"/>
    <property type="molecule type" value="Genomic_DNA"/>
</dbReference>
<dbReference type="Pfam" id="PF25917">
    <property type="entry name" value="BSH_RND"/>
    <property type="match status" value="1"/>
</dbReference>
<organism evidence="8 9">
    <name type="scientific">Veillonella dispar ATCC 17748</name>
    <dbReference type="NCBI Taxonomy" id="546273"/>
    <lineage>
        <taxon>Bacteria</taxon>
        <taxon>Bacillati</taxon>
        <taxon>Bacillota</taxon>
        <taxon>Negativicutes</taxon>
        <taxon>Veillonellales</taxon>
        <taxon>Veillonellaceae</taxon>
        <taxon>Veillonella</taxon>
    </lineage>
</organism>
<evidence type="ECO:0000259" key="4">
    <source>
        <dbReference type="Pfam" id="PF25876"/>
    </source>
</evidence>
<name>C4FQL8_9FIRM</name>
<feature type="chain" id="PRO_5002936226" evidence="3">
    <location>
        <begin position="23"/>
        <end position="368"/>
    </location>
</feature>
<evidence type="ECO:0000313" key="8">
    <source>
        <dbReference type="EMBL" id="EEP65211.1"/>
    </source>
</evidence>
<evidence type="ECO:0000313" key="9">
    <source>
        <dbReference type="Proteomes" id="UP000003529"/>
    </source>
</evidence>
<feature type="coiled-coil region" evidence="2">
    <location>
        <begin position="85"/>
        <end position="157"/>
    </location>
</feature>
<dbReference type="Pfam" id="PF25944">
    <property type="entry name" value="Beta-barrel_RND"/>
    <property type="match status" value="1"/>
</dbReference>
<feature type="domain" description="Multidrug resistance protein MdtA-like barrel-sandwich hybrid" evidence="5">
    <location>
        <begin position="51"/>
        <end position="190"/>
    </location>
</feature>
<dbReference type="AlphaFoldDB" id="C4FQL8"/>
<feature type="domain" description="Multidrug resistance protein MdtA-like alpha-helical hairpin" evidence="4">
    <location>
        <begin position="91"/>
        <end position="156"/>
    </location>
</feature>
<dbReference type="Proteomes" id="UP000003529">
    <property type="component" value="Unassembled WGS sequence"/>
</dbReference>
<dbReference type="GO" id="GO:0046677">
    <property type="term" value="P:response to antibiotic"/>
    <property type="evidence" value="ECO:0007669"/>
    <property type="project" value="TreeGrafter"/>
</dbReference>
<dbReference type="InterPro" id="IPR058626">
    <property type="entry name" value="MdtA-like_b-barrel"/>
</dbReference>
<sequence>MLAALVVSAVMVAGCGSNQQQAGDVSVNAYKITASDAQVNQTYAGTVVAENSVAVHARVTGYVVEKYVKGGEQVVAGQPLYRIDSRQYEATLANAEAQAAQANANYKNAEVDLNRYETLAQQDAIAQQRVDTQRSTVEQAKAAYEAYEASVKIAQDNYGDTMVYAPYSGTLRMDDIDMGTFVQAGSTTLVTIDSIDPIFVEFSMTEQEYLDFMKNPTGDDSNGPNIQLKLADGETYNQPGSIVQAAKSLDQSTGKLVLKASFPNPDHLLLPNMFATVISPGQKIKNAILVPSRAILQIMDKNFIFVVNADGVVEQKSVEVGGTSGSDTIIKAGLAPGDTIIVDGLTKVKNGAKVNAKLLSKEQLKATK</sequence>
<feature type="domain" description="YknX-like C-terminal permuted SH3-like" evidence="7">
    <location>
        <begin position="288"/>
        <end position="355"/>
    </location>
</feature>
<dbReference type="NCBIfam" id="TIGR01730">
    <property type="entry name" value="RND_mfp"/>
    <property type="match status" value="1"/>
</dbReference>
<proteinExistence type="inferred from homology"/>
<comment type="caution">
    <text evidence="8">The sequence shown here is derived from an EMBL/GenBank/DDBJ whole genome shotgun (WGS) entry which is preliminary data.</text>
</comment>
<reference evidence="8" key="1">
    <citation type="submission" date="2009-04" db="EMBL/GenBank/DDBJ databases">
        <authorList>
            <person name="Weinstock G."/>
            <person name="Sodergren E."/>
            <person name="Clifton S."/>
            <person name="Fulton L."/>
            <person name="Fulton B."/>
            <person name="Courtney L."/>
            <person name="Fronick C."/>
            <person name="Harrison M."/>
            <person name="Strong C."/>
            <person name="Farmer C."/>
            <person name="Delahaunty K."/>
            <person name="Markovic C."/>
            <person name="Hall O."/>
            <person name="Minx P."/>
            <person name="Tomlinson C."/>
            <person name="Mitreva M."/>
            <person name="Nelson J."/>
            <person name="Hou S."/>
            <person name="Wollam A."/>
            <person name="Pepin K.H."/>
            <person name="Johnson M."/>
            <person name="Bhonagiri V."/>
            <person name="Nash W.E."/>
            <person name="Warren W."/>
            <person name="Chinwalla A."/>
            <person name="Mardis E.R."/>
            <person name="Wilson R.K."/>
        </authorList>
    </citation>
    <scope>NUCLEOTIDE SEQUENCE [LARGE SCALE GENOMIC DNA]</scope>
    <source>
        <strain evidence="8">ATCC 17748</strain>
    </source>
</reference>
<dbReference type="Pfam" id="PF25876">
    <property type="entry name" value="HH_MFP_RND"/>
    <property type="match status" value="1"/>
</dbReference>
<dbReference type="InterPro" id="IPR058625">
    <property type="entry name" value="MdtA-like_BSH"/>
</dbReference>
<dbReference type="Gene3D" id="1.10.287.470">
    <property type="entry name" value="Helix hairpin bin"/>
    <property type="match status" value="1"/>
</dbReference>
<dbReference type="InterPro" id="IPR058624">
    <property type="entry name" value="MdtA-like_HH"/>
</dbReference>
<dbReference type="PANTHER" id="PTHR30158">
    <property type="entry name" value="ACRA/E-RELATED COMPONENT OF DRUG EFFLUX TRANSPORTER"/>
    <property type="match status" value="1"/>
</dbReference>
<dbReference type="GO" id="GO:0005886">
    <property type="term" value="C:plasma membrane"/>
    <property type="evidence" value="ECO:0007669"/>
    <property type="project" value="TreeGrafter"/>
</dbReference>
<dbReference type="Gene3D" id="2.40.50.100">
    <property type="match status" value="1"/>
</dbReference>
<evidence type="ECO:0000256" key="3">
    <source>
        <dbReference type="SAM" id="SignalP"/>
    </source>
</evidence>
<protein>
    <submittedName>
        <fullName evidence="8">Efflux transporter, RND family, MFP subunit</fullName>
    </submittedName>
</protein>
<dbReference type="eggNOG" id="COG0845">
    <property type="taxonomic scope" value="Bacteria"/>
</dbReference>
<feature type="signal peptide" evidence="3">
    <location>
        <begin position="1"/>
        <end position="22"/>
    </location>
</feature>
<gene>
    <name evidence="8" type="ORF">VEIDISOL_01086</name>
</gene>
<dbReference type="HOGENOM" id="CLU_018816_2_1_9"/>
<feature type="domain" description="Multidrug resistance protein MdtA-like beta-barrel" evidence="6">
    <location>
        <begin position="197"/>
        <end position="277"/>
    </location>
</feature>